<keyword evidence="3" id="KW-1185">Reference proteome</keyword>
<evidence type="ECO:0000313" key="3">
    <source>
        <dbReference type="Proteomes" id="UP001153269"/>
    </source>
</evidence>
<organism evidence="2 3">
    <name type="scientific">Pleuronectes platessa</name>
    <name type="common">European plaice</name>
    <dbReference type="NCBI Taxonomy" id="8262"/>
    <lineage>
        <taxon>Eukaryota</taxon>
        <taxon>Metazoa</taxon>
        <taxon>Chordata</taxon>
        <taxon>Craniata</taxon>
        <taxon>Vertebrata</taxon>
        <taxon>Euteleostomi</taxon>
        <taxon>Actinopterygii</taxon>
        <taxon>Neopterygii</taxon>
        <taxon>Teleostei</taxon>
        <taxon>Neoteleostei</taxon>
        <taxon>Acanthomorphata</taxon>
        <taxon>Carangaria</taxon>
        <taxon>Pleuronectiformes</taxon>
        <taxon>Pleuronectoidei</taxon>
        <taxon>Pleuronectidae</taxon>
        <taxon>Pleuronectes</taxon>
    </lineage>
</organism>
<name>A0A9N7VN63_PLEPL</name>
<dbReference type="AlphaFoldDB" id="A0A9N7VN63"/>
<feature type="compositionally biased region" description="Polar residues" evidence="1">
    <location>
        <begin position="33"/>
        <end position="42"/>
    </location>
</feature>
<proteinExistence type="predicted"/>
<feature type="region of interest" description="Disordered" evidence="1">
    <location>
        <begin position="29"/>
        <end position="62"/>
    </location>
</feature>
<accession>A0A9N7VN63</accession>
<dbReference type="Proteomes" id="UP001153269">
    <property type="component" value="Unassembled WGS sequence"/>
</dbReference>
<gene>
    <name evidence="2" type="ORF">PLEPLA_LOCUS40500</name>
</gene>
<reference evidence="2" key="1">
    <citation type="submission" date="2020-03" db="EMBL/GenBank/DDBJ databases">
        <authorList>
            <person name="Weist P."/>
        </authorList>
    </citation>
    <scope>NUCLEOTIDE SEQUENCE</scope>
</reference>
<evidence type="ECO:0000256" key="1">
    <source>
        <dbReference type="SAM" id="MobiDB-lite"/>
    </source>
</evidence>
<protein>
    <submittedName>
        <fullName evidence="2">Uncharacterized protein</fullName>
    </submittedName>
</protein>
<comment type="caution">
    <text evidence="2">The sequence shown here is derived from an EMBL/GenBank/DDBJ whole genome shotgun (WGS) entry which is preliminary data.</text>
</comment>
<dbReference type="EMBL" id="CADEAL010004142">
    <property type="protein sequence ID" value="CAB1452750.1"/>
    <property type="molecule type" value="Genomic_DNA"/>
</dbReference>
<evidence type="ECO:0000313" key="2">
    <source>
        <dbReference type="EMBL" id="CAB1452750.1"/>
    </source>
</evidence>
<sequence>MRRQQGVRMAFSDATVMTAQIGVTLQPPLANQPLVSSETGQQDEAKPQADARGGNTDSIQQRNAHLCPLSDFTPALQIIRPVLLEYVSDVHADETQGGELSDKLSLSRGGAGWRLPSGLSSKKTTSLLARDHKMDN</sequence>